<name>A0A433Q9A3_9FUNG</name>
<proteinExistence type="predicted"/>
<dbReference type="PANTHER" id="PTHR14187:SF5">
    <property type="entry name" value="HEAT SHOCK 70 KDA PROTEIN 12A"/>
    <property type="match status" value="1"/>
</dbReference>
<reference evidence="1 2" key="1">
    <citation type="journal article" date="2018" name="New Phytol.">
        <title>Phylogenomics of Endogonaceae and evolution of mycorrhizas within Mucoromycota.</title>
        <authorList>
            <person name="Chang Y."/>
            <person name="Desiro A."/>
            <person name="Na H."/>
            <person name="Sandor L."/>
            <person name="Lipzen A."/>
            <person name="Clum A."/>
            <person name="Barry K."/>
            <person name="Grigoriev I.V."/>
            <person name="Martin F.M."/>
            <person name="Stajich J.E."/>
            <person name="Smith M.E."/>
            <person name="Bonito G."/>
            <person name="Spatafora J.W."/>
        </authorList>
    </citation>
    <scope>NUCLEOTIDE SEQUENCE [LARGE SCALE GENOMIC DNA]</scope>
    <source>
        <strain evidence="1 2">AD002</strain>
    </source>
</reference>
<dbReference type="Proteomes" id="UP000274822">
    <property type="component" value="Unassembled WGS sequence"/>
</dbReference>
<accession>A0A433Q9A3</accession>
<gene>
    <name evidence="1" type="ORF">BC938DRAFT_470859</name>
</gene>
<sequence length="113" mass="12725">MQCTNKRVGKDNKPVVIRFGRNSQSLFPTKPALQDNPYSMVNFMSSQGNQTHAEPFYGQKAKLVVAIDFGTTYSGYAIVHIGDSSNIVECKYLWPDQPARYPKNITALIYKCD</sequence>
<protein>
    <submittedName>
        <fullName evidence="1">Uncharacterized protein</fullName>
    </submittedName>
</protein>
<evidence type="ECO:0000313" key="2">
    <source>
        <dbReference type="Proteomes" id="UP000274822"/>
    </source>
</evidence>
<organism evidence="1 2">
    <name type="scientific">Jimgerdemannia flammicorona</name>
    <dbReference type="NCBI Taxonomy" id="994334"/>
    <lineage>
        <taxon>Eukaryota</taxon>
        <taxon>Fungi</taxon>
        <taxon>Fungi incertae sedis</taxon>
        <taxon>Mucoromycota</taxon>
        <taxon>Mucoromycotina</taxon>
        <taxon>Endogonomycetes</taxon>
        <taxon>Endogonales</taxon>
        <taxon>Endogonaceae</taxon>
        <taxon>Jimgerdemannia</taxon>
    </lineage>
</organism>
<keyword evidence="2" id="KW-1185">Reference proteome</keyword>
<comment type="caution">
    <text evidence="1">The sequence shown here is derived from an EMBL/GenBank/DDBJ whole genome shotgun (WGS) entry which is preliminary data.</text>
</comment>
<dbReference type="EMBL" id="RBNJ01010610">
    <property type="protein sequence ID" value="RUS26370.1"/>
    <property type="molecule type" value="Genomic_DNA"/>
</dbReference>
<feature type="non-terminal residue" evidence="1">
    <location>
        <position position="113"/>
    </location>
</feature>
<dbReference type="AlphaFoldDB" id="A0A433Q9A3"/>
<dbReference type="PANTHER" id="PTHR14187">
    <property type="entry name" value="ALPHA KINASE/ELONGATION FACTOR 2 KINASE"/>
    <property type="match status" value="1"/>
</dbReference>
<evidence type="ECO:0000313" key="1">
    <source>
        <dbReference type="EMBL" id="RUS26370.1"/>
    </source>
</evidence>